<comment type="caution">
    <text evidence="1">The sequence shown here is derived from an EMBL/GenBank/DDBJ whole genome shotgun (WGS) entry which is preliminary data.</text>
</comment>
<gene>
    <name evidence="1" type="ORF">CEXT_255501</name>
</gene>
<evidence type="ECO:0000313" key="2">
    <source>
        <dbReference type="Proteomes" id="UP001054945"/>
    </source>
</evidence>
<feature type="non-terminal residue" evidence="1">
    <location>
        <position position="1"/>
    </location>
</feature>
<dbReference type="EMBL" id="BPLR01006752">
    <property type="protein sequence ID" value="GIY12170.1"/>
    <property type="molecule type" value="Genomic_DNA"/>
</dbReference>
<organism evidence="1 2">
    <name type="scientific">Caerostris extrusa</name>
    <name type="common">Bark spider</name>
    <name type="synonym">Caerostris bankana</name>
    <dbReference type="NCBI Taxonomy" id="172846"/>
    <lineage>
        <taxon>Eukaryota</taxon>
        <taxon>Metazoa</taxon>
        <taxon>Ecdysozoa</taxon>
        <taxon>Arthropoda</taxon>
        <taxon>Chelicerata</taxon>
        <taxon>Arachnida</taxon>
        <taxon>Araneae</taxon>
        <taxon>Araneomorphae</taxon>
        <taxon>Entelegynae</taxon>
        <taxon>Araneoidea</taxon>
        <taxon>Araneidae</taxon>
        <taxon>Caerostris</taxon>
    </lineage>
</organism>
<protein>
    <submittedName>
        <fullName evidence="1">Uncharacterized protein</fullName>
    </submittedName>
</protein>
<reference evidence="1 2" key="1">
    <citation type="submission" date="2021-06" db="EMBL/GenBank/DDBJ databases">
        <title>Caerostris extrusa draft genome.</title>
        <authorList>
            <person name="Kono N."/>
            <person name="Arakawa K."/>
        </authorList>
    </citation>
    <scope>NUCLEOTIDE SEQUENCE [LARGE SCALE GENOMIC DNA]</scope>
</reference>
<accession>A0AAV4QVN0</accession>
<keyword evidence="2" id="KW-1185">Reference proteome</keyword>
<dbReference type="Proteomes" id="UP001054945">
    <property type="component" value="Unassembled WGS sequence"/>
</dbReference>
<name>A0AAV4QVN0_CAEEX</name>
<sequence length="47" mass="5732">QNAMTYAMNTHDTYLEDQYNQFHQTHREAHPKELPHYVNIQQCEDLK</sequence>
<proteinExistence type="predicted"/>
<dbReference type="AlphaFoldDB" id="A0AAV4QVN0"/>
<evidence type="ECO:0000313" key="1">
    <source>
        <dbReference type="EMBL" id="GIY12170.1"/>
    </source>
</evidence>